<comment type="similarity">
    <text evidence="1 4 7">Belongs to the aldehyde dehydrogenase family.</text>
</comment>
<evidence type="ECO:0000259" key="8">
    <source>
        <dbReference type="Pfam" id="PF00171"/>
    </source>
</evidence>
<sequence>MASLVYTPVEDIEKIRAELQAGFDSGKTKSIAFRKYQLLQLAYLIQDNTKAFEDALASDLGRHSLESHFLEITSSIAEVMDAYKNIESWAKPEKPSLSVNWMFSRPVITKEPKGVCLIISPFNYPMWLVGPPLSGAIAAGNAVVIKPSEACPAVANLWAELLPKYLDPSIVRVVNGAIPETTKLLELPWAHLLYTGNGRVAKIVAAAAAKTLTPISLELGGKSPVFVDSECDMDLAAKRILWGKIANGGQTCVAPDYVLVSKAAQDKFVAALKTAYASFYPETTGDSPTPPQNFTKMVHQGAFKRVQGLIQNTKGTIVVGGETDEATKFISPTIVKDVKGDDSLMSEEIFGPVLPIVPVENLDEAIAYVNSHDHPLALYVFSGSEAYKKKVFESTQSGSAVANETLIQAATTGLPFGGIGPSGCRFSWYPAHRSLTILPQPGTIRGRQFGFLMFTHLRASIDSPGWIDKILGFRYPPYTSNKLAKVQARLSVKLPPRPSGPPAVAAASGRKWWLFAFAVAIVGALTRMKNLKSLALNLIRA</sequence>
<comment type="caution">
    <text evidence="9">The sequence shown here is derived from an EMBL/GenBank/DDBJ whole genome shotgun (WGS) entry which is preliminary data.</text>
</comment>
<dbReference type="GO" id="GO:0005737">
    <property type="term" value="C:cytoplasm"/>
    <property type="evidence" value="ECO:0007669"/>
    <property type="project" value="TreeGrafter"/>
</dbReference>
<dbReference type="InterPro" id="IPR015590">
    <property type="entry name" value="Aldehyde_DH_dom"/>
</dbReference>
<organism evidence="9 10">
    <name type="scientific">Favolaschia claudopus</name>
    <dbReference type="NCBI Taxonomy" id="2862362"/>
    <lineage>
        <taxon>Eukaryota</taxon>
        <taxon>Fungi</taxon>
        <taxon>Dikarya</taxon>
        <taxon>Basidiomycota</taxon>
        <taxon>Agaricomycotina</taxon>
        <taxon>Agaricomycetes</taxon>
        <taxon>Agaricomycetidae</taxon>
        <taxon>Agaricales</taxon>
        <taxon>Marasmiineae</taxon>
        <taxon>Mycenaceae</taxon>
        <taxon>Favolaschia</taxon>
    </lineage>
</organism>
<proteinExistence type="inferred from homology"/>
<reference evidence="9 10" key="1">
    <citation type="journal article" date="2024" name="J Genomics">
        <title>Draft genome sequencing and assembly of Favolaschia claudopus CIRM-BRFM 2984 isolated from oak limbs.</title>
        <authorList>
            <person name="Navarro D."/>
            <person name="Drula E."/>
            <person name="Chaduli D."/>
            <person name="Cazenave R."/>
            <person name="Ahrendt S."/>
            <person name="Wang J."/>
            <person name="Lipzen A."/>
            <person name="Daum C."/>
            <person name="Barry K."/>
            <person name="Grigoriev I.V."/>
            <person name="Favel A."/>
            <person name="Rosso M.N."/>
            <person name="Martin F."/>
        </authorList>
    </citation>
    <scope>NUCLEOTIDE SEQUENCE [LARGE SCALE GENOMIC DNA]</scope>
    <source>
        <strain evidence="9 10">CIRM-BRFM 2984</strain>
    </source>
</reference>
<feature type="active site" evidence="5 6">
    <location>
        <position position="218"/>
    </location>
</feature>
<dbReference type="FunFam" id="3.40.605.10:FF:000004">
    <property type="entry name" value="Aldehyde dehydrogenase"/>
    <property type="match status" value="1"/>
</dbReference>
<dbReference type="Gene3D" id="3.40.309.10">
    <property type="entry name" value="Aldehyde Dehydrogenase, Chain A, domain 2"/>
    <property type="match status" value="1"/>
</dbReference>
<dbReference type="InterPro" id="IPR016162">
    <property type="entry name" value="Ald_DH_N"/>
</dbReference>
<evidence type="ECO:0000256" key="4">
    <source>
        <dbReference type="PIRNR" id="PIRNR036492"/>
    </source>
</evidence>
<evidence type="ECO:0000256" key="7">
    <source>
        <dbReference type="RuleBase" id="RU003345"/>
    </source>
</evidence>
<dbReference type="InterPro" id="IPR016161">
    <property type="entry name" value="Ald_DH/histidinol_DH"/>
</dbReference>
<keyword evidence="2 4" id="KW-0560">Oxidoreductase</keyword>
<keyword evidence="10" id="KW-1185">Reference proteome</keyword>
<dbReference type="AlphaFoldDB" id="A0AAW0CID3"/>
<dbReference type="FunFam" id="3.40.309.10:FF:000025">
    <property type="entry name" value="Aldehyde dehydrogenase"/>
    <property type="match status" value="1"/>
</dbReference>
<evidence type="ECO:0000313" key="9">
    <source>
        <dbReference type="EMBL" id="KAK7038096.1"/>
    </source>
</evidence>
<gene>
    <name evidence="9" type="ORF">R3P38DRAFT_2516053</name>
</gene>
<dbReference type="PIRSF" id="PIRSF036492">
    <property type="entry name" value="ALDH"/>
    <property type="match status" value="1"/>
</dbReference>
<name>A0AAW0CID3_9AGAR</name>
<evidence type="ECO:0000256" key="5">
    <source>
        <dbReference type="PIRSR" id="PIRSR036492-1"/>
    </source>
</evidence>
<feature type="active site" evidence="5">
    <location>
        <position position="252"/>
    </location>
</feature>
<dbReference type="PROSITE" id="PS00687">
    <property type="entry name" value="ALDEHYDE_DEHYDR_GLU"/>
    <property type="match status" value="1"/>
</dbReference>
<dbReference type="Gene3D" id="3.40.605.10">
    <property type="entry name" value="Aldehyde Dehydrogenase, Chain A, domain 1"/>
    <property type="match status" value="1"/>
</dbReference>
<evidence type="ECO:0000256" key="1">
    <source>
        <dbReference type="ARBA" id="ARBA00009986"/>
    </source>
</evidence>
<dbReference type="Pfam" id="PF00171">
    <property type="entry name" value="Aldedh"/>
    <property type="match status" value="1"/>
</dbReference>
<accession>A0AAW0CID3</accession>
<dbReference type="Proteomes" id="UP001362999">
    <property type="component" value="Unassembled WGS sequence"/>
</dbReference>
<dbReference type="EMBL" id="JAWWNJ010000017">
    <property type="protein sequence ID" value="KAK7038096.1"/>
    <property type="molecule type" value="Genomic_DNA"/>
</dbReference>
<evidence type="ECO:0000256" key="2">
    <source>
        <dbReference type="ARBA" id="ARBA00023002"/>
    </source>
</evidence>
<dbReference type="InterPro" id="IPR029510">
    <property type="entry name" value="Ald_DH_CS_GLU"/>
</dbReference>
<feature type="domain" description="Aldehyde dehydrogenase" evidence="8">
    <location>
        <begin position="9"/>
        <end position="424"/>
    </location>
</feature>
<dbReference type="InterPro" id="IPR012394">
    <property type="entry name" value="Aldehyde_DH_NAD(P)"/>
</dbReference>
<dbReference type="SUPFAM" id="SSF53720">
    <property type="entry name" value="ALDH-like"/>
    <property type="match status" value="1"/>
</dbReference>
<protein>
    <recommendedName>
        <fullName evidence="4">Aldehyde dehydrogenase</fullName>
    </recommendedName>
</protein>
<evidence type="ECO:0000256" key="3">
    <source>
        <dbReference type="ARBA" id="ARBA00023027"/>
    </source>
</evidence>
<dbReference type="GO" id="GO:0004029">
    <property type="term" value="F:aldehyde dehydrogenase (NAD+) activity"/>
    <property type="evidence" value="ECO:0007669"/>
    <property type="project" value="TreeGrafter"/>
</dbReference>
<dbReference type="PANTHER" id="PTHR43570">
    <property type="entry name" value="ALDEHYDE DEHYDROGENASE"/>
    <property type="match status" value="1"/>
</dbReference>
<dbReference type="GO" id="GO:0006081">
    <property type="term" value="P:aldehyde metabolic process"/>
    <property type="evidence" value="ECO:0007669"/>
    <property type="project" value="InterPro"/>
</dbReference>
<keyword evidence="3" id="KW-0520">NAD</keyword>
<evidence type="ECO:0000313" key="10">
    <source>
        <dbReference type="Proteomes" id="UP001362999"/>
    </source>
</evidence>
<dbReference type="InterPro" id="IPR016163">
    <property type="entry name" value="Ald_DH_C"/>
</dbReference>
<dbReference type="PANTHER" id="PTHR43570:SF16">
    <property type="entry name" value="ALDEHYDE DEHYDROGENASE TYPE III, ISOFORM Q"/>
    <property type="match status" value="1"/>
</dbReference>
<evidence type="ECO:0000256" key="6">
    <source>
        <dbReference type="PROSITE-ProRule" id="PRU10007"/>
    </source>
</evidence>